<protein>
    <submittedName>
        <fullName evidence="2">Uncharacterized protein</fullName>
    </submittedName>
</protein>
<dbReference type="OrthoDB" id="1932225at2759"/>
<evidence type="ECO:0000256" key="1">
    <source>
        <dbReference type="SAM" id="MobiDB-lite"/>
    </source>
</evidence>
<sequence>MQPFSSHARFFLSLHQVENRLAFEKKQKLSLVELTPKSEFKESNFSPSQSDSLGSPLYIANPNPNPAGLDNSGPALDFLSDTETPQEEEQALEEKDGDEINLVKDCGEEKDIEQLMKLLCMSGGGNKLRCQKERRLDEWIEYYYKIWRDGERREQAQLTYLLLAKASYNNGEFEFPMAMDGFLEVGPPST</sequence>
<proteinExistence type="predicted"/>
<feature type="region of interest" description="Disordered" evidence="1">
    <location>
        <begin position="39"/>
        <end position="75"/>
    </location>
</feature>
<accession>A0A833R3E0</accession>
<dbReference type="AlphaFoldDB" id="A0A833R3E0"/>
<evidence type="ECO:0000313" key="2">
    <source>
        <dbReference type="EMBL" id="KAF3328864.1"/>
    </source>
</evidence>
<name>A0A833R3E0_9POAL</name>
<comment type="caution">
    <text evidence="2">The sequence shown here is derived from an EMBL/GenBank/DDBJ whole genome shotgun (WGS) entry which is preliminary data.</text>
</comment>
<gene>
    <name evidence="2" type="ORF">FCM35_KLT05942</name>
</gene>
<dbReference type="Proteomes" id="UP000623129">
    <property type="component" value="Unassembled WGS sequence"/>
</dbReference>
<organism evidence="2 3">
    <name type="scientific">Carex littledalei</name>
    <dbReference type="NCBI Taxonomy" id="544730"/>
    <lineage>
        <taxon>Eukaryota</taxon>
        <taxon>Viridiplantae</taxon>
        <taxon>Streptophyta</taxon>
        <taxon>Embryophyta</taxon>
        <taxon>Tracheophyta</taxon>
        <taxon>Spermatophyta</taxon>
        <taxon>Magnoliopsida</taxon>
        <taxon>Liliopsida</taxon>
        <taxon>Poales</taxon>
        <taxon>Cyperaceae</taxon>
        <taxon>Cyperoideae</taxon>
        <taxon>Cariceae</taxon>
        <taxon>Carex</taxon>
        <taxon>Carex subgen. Euthyceras</taxon>
    </lineage>
</organism>
<dbReference type="EMBL" id="SWLB01000015">
    <property type="protein sequence ID" value="KAF3328864.1"/>
    <property type="molecule type" value="Genomic_DNA"/>
</dbReference>
<keyword evidence="3" id="KW-1185">Reference proteome</keyword>
<reference evidence="2" key="1">
    <citation type="submission" date="2020-01" db="EMBL/GenBank/DDBJ databases">
        <title>Genome sequence of Kobresia littledalei, the first chromosome-level genome in the family Cyperaceae.</title>
        <authorList>
            <person name="Qu G."/>
        </authorList>
    </citation>
    <scope>NUCLEOTIDE SEQUENCE</scope>
    <source>
        <strain evidence="2">C.B.Clarke</strain>
        <tissue evidence="2">Leaf</tissue>
    </source>
</reference>
<evidence type="ECO:0000313" key="3">
    <source>
        <dbReference type="Proteomes" id="UP000623129"/>
    </source>
</evidence>
<feature type="compositionally biased region" description="Polar residues" evidence="1">
    <location>
        <begin position="43"/>
        <end position="53"/>
    </location>
</feature>